<sequence length="181" mass="20570">MLADVGAWRRSRKSAFTRVPNLRRPLLARGINGHWLHGRCGKLLDHLDFHTAGRSPEATRTTIHCRNMSWLGYSPPKECANYPWVMRMLREKTKSMPTCSPAAAGTYRRPRICSRKPFCGWGLEKLPLLLHWPARGLSTCLPRPIAHQSSRVVKRGRLHLLIFPTSICPHEWSGLHAAAPK</sequence>
<protein>
    <submittedName>
        <fullName evidence="1">Uncharacterized protein</fullName>
    </submittedName>
</protein>
<gene>
    <name evidence="1" type="ORF">BS50DRAFT_267935</name>
</gene>
<evidence type="ECO:0000313" key="2">
    <source>
        <dbReference type="Proteomes" id="UP000240883"/>
    </source>
</evidence>
<organism evidence="1 2">
    <name type="scientific">Corynespora cassiicola Philippines</name>
    <dbReference type="NCBI Taxonomy" id="1448308"/>
    <lineage>
        <taxon>Eukaryota</taxon>
        <taxon>Fungi</taxon>
        <taxon>Dikarya</taxon>
        <taxon>Ascomycota</taxon>
        <taxon>Pezizomycotina</taxon>
        <taxon>Dothideomycetes</taxon>
        <taxon>Pleosporomycetidae</taxon>
        <taxon>Pleosporales</taxon>
        <taxon>Corynesporascaceae</taxon>
        <taxon>Corynespora</taxon>
    </lineage>
</organism>
<evidence type="ECO:0000313" key="1">
    <source>
        <dbReference type="EMBL" id="PSN70790.1"/>
    </source>
</evidence>
<dbReference type="EMBL" id="KZ678131">
    <property type="protein sequence ID" value="PSN70790.1"/>
    <property type="molecule type" value="Genomic_DNA"/>
</dbReference>
<proteinExistence type="predicted"/>
<accession>A0A2T2NZD7</accession>
<keyword evidence="2" id="KW-1185">Reference proteome</keyword>
<reference evidence="1 2" key="1">
    <citation type="journal article" date="2018" name="Front. Microbiol.">
        <title>Genome-Wide Analysis of Corynespora cassiicola Leaf Fall Disease Putative Effectors.</title>
        <authorList>
            <person name="Lopez D."/>
            <person name="Ribeiro S."/>
            <person name="Label P."/>
            <person name="Fumanal B."/>
            <person name="Venisse J.S."/>
            <person name="Kohler A."/>
            <person name="de Oliveira R.R."/>
            <person name="Labutti K."/>
            <person name="Lipzen A."/>
            <person name="Lail K."/>
            <person name="Bauer D."/>
            <person name="Ohm R.A."/>
            <person name="Barry K.W."/>
            <person name="Spatafora J."/>
            <person name="Grigoriev I.V."/>
            <person name="Martin F.M."/>
            <person name="Pujade-Renaud V."/>
        </authorList>
    </citation>
    <scope>NUCLEOTIDE SEQUENCE [LARGE SCALE GENOMIC DNA]</scope>
    <source>
        <strain evidence="1 2">Philippines</strain>
    </source>
</reference>
<dbReference type="Proteomes" id="UP000240883">
    <property type="component" value="Unassembled WGS sequence"/>
</dbReference>
<dbReference type="AlphaFoldDB" id="A0A2T2NZD7"/>
<name>A0A2T2NZD7_CORCC</name>